<keyword evidence="2" id="KW-0677">Repeat</keyword>
<feature type="region of interest" description="Disordered" evidence="4">
    <location>
        <begin position="387"/>
        <end position="408"/>
    </location>
</feature>
<dbReference type="InParanoid" id="M4ESQ6"/>
<organism evidence="5 6">
    <name type="scientific">Brassica campestris</name>
    <name type="common">Field mustard</name>
    <dbReference type="NCBI Taxonomy" id="3711"/>
    <lineage>
        <taxon>Eukaryota</taxon>
        <taxon>Viridiplantae</taxon>
        <taxon>Streptophyta</taxon>
        <taxon>Embryophyta</taxon>
        <taxon>Tracheophyta</taxon>
        <taxon>Spermatophyta</taxon>
        <taxon>Magnoliopsida</taxon>
        <taxon>eudicotyledons</taxon>
        <taxon>Gunneridae</taxon>
        <taxon>Pentapetalae</taxon>
        <taxon>rosids</taxon>
        <taxon>malvids</taxon>
        <taxon>Brassicales</taxon>
        <taxon>Brassicaceae</taxon>
        <taxon>Brassiceae</taxon>
        <taxon>Brassica</taxon>
    </lineage>
</organism>
<evidence type="ECO:0000313" key="6">
    <source>
        <dbReference type="Proteomes" id="UP000011750"/>
    </source>
</evidence>
<evidence type="ECO:0008006" key="7">
    <source>
        <dbReference type="Google" id="ProtNLM"/>
    </source>
</evidence>
<evidence type="ECO:0000313" key="5">
    <source>
        <dbReference type="EnsemblPlants" id="Bra031836.1-P"/>
    </source>
</evidence>
<sequence length="408" mass="46595">MNRTLADFQAAQQQQAAINVILLRSVVRLTVTARRFFLISGLRRSINRIWLGSEWDTWDQLDALYEFNWDFKHLEISFSKKFPYPVPFKSEKACTFKVSELLTMESPKPILDFEKFDNGFVQKLVYDALVWSSLHGLVVGDKTYQRSGTVPGVGMMRGDDARPHRIAANSTWLGAAQKAGIQFDSSCYEALIKSQVIQNDTHGALNVFKEMKEAKIPRGGNQQFEKLLKGCEGNAEAGLMSKLLREIREGQSSLDAGVHDWNNVIHFFSKKGLMQDAEKALKRMRSLGHSLNAQTFHSMVRGYAAIGSKYTEVTELWGEMKSIVAATSSMRFDQELLDAVLYKFVRGGFFSRANEVVEMMEKEKMFVDKYKYRMLFMKYHKTAHKGKAPKVQSESQLRKRESGLTFKK</sequence>
<dbReference type="GO" id="GO:0004363">
    <property type="term" value="F:glutathione synthase activity"/>
    <property type="evidence" value="ECO:0007669"/>
    <property type="project" value="InterPro"/>
</dbReference>
<dbReference type="HOGENOM" id="CLU_008969_1_1_1"/>
<dbReference type="NCBIfam" id="TIGR00756">
    <property type="entry name" value="PPR"/>
    <property type="match status" value="1"/>
</dbReference>
<dbReference type="EnsemblPlants" id="Bra031836.1">
    <property type="protein sequence ID" value="Bra031836.1-P"/>
    <property type="gene ID" value="Bra031836"/>
</dbReference>
<accession>M4ESQ6</accession>
<evidence type="ECO:0000256" key="3">
    <source>
        <dbReference type="PROSITE-ProRule" id="PRU00708"/>
    </source>
</evidence>
<dbReference type="Pfam" id="PF13812">
    <property type="entry name" value="PPR_3"/>
    <property type="match status" value="1"/>
</dbReference>
<evidence type="ECO:0000256" key="2">
    <source>
        <dbReference type="ARBA" id="ARBA00022737"/>
    </source>
</evidence>
<comment type="similarity">
    <text evidence="1">Belongs to the PPR family. P subfamily.</text>
</comment>
<reference evidence="5 6" key="1">
    <citation type="journal article" date="2011" name="Nat. Genet.">
        <title>The genome of the mesopolyploid crop species Brassica rapa.</title>
        <authorList>
            <consortium name="Brassica rapa Genome Sequencing Project Consortium"/>
            <person name="Wang X."/>
            <person name="Wang H."/>
            <person name="Wang J."/>
            <person name="Sun R."/>
            <person name="Wu J."/>
            <person name="Liu S."/>
            <person name="Bai Y."/>
            <person name="Mun J.H."/>
            <person name="Bancroft I."/>
            <person name="Cheng F."/>
            <person name="Huang S."/>
            <person name="Li X."/>
            <person name="Hua W."/>
            <person name="Wang J."/>
            <person name="Wang X."/>
            <person name="Freeling M."/>
            <person name="Pires J.C."/>
            <person name="Paterson A.H."/>
            <person name="Chalhoub B."/>
            <person name="Wang B."/>
            <person name="Hayward A."/>
            <person name="Sharpe A.G."/>
            <person name="Park B.S."/>
            <person name="Weisshaar B."/>
            <person name="Liu B."/>
            <person name="Li B."/>
            <person name="Liu B."/>
            <person name="Tong C."/>
            <person name="Song C."/>
            <person name="Duran C."/>
            <person name="Peng C."/>
            <person name="Geng C."/>
            <person name="Koh C."/>
            <person name="Lin C."/>
            <person name="Edwards D."/>
            <person name="Mu D."/>
            <person name="Shen D."/>
            <person name="Soumpourou E."/>
            <person name="Li F."/>
            <person name="Fraser F."/>
            <person name="Conant G."/>
            <person name="Lassalle G."/>
            <person name="King G.J."/>
            <person name="Bonnema G."/>
            <person name="Tang H."/>
            <person name="Wang H."/>
            <person name="Belcram H."/>
            <person name="Zhou H."/>
            <person name="Hirakawa H."/>
            <person name="Abe H."/>
            <person name="Guo H."/>
            <person name="Wang H."/>
            <person name="Jin H."/>
            <person name="Parkin I.A."/>
            <person name="Batley J."/>
            <person name="Kim J.S."/>
            <person name="Just J."/>
            <person name="Li J."/>
            <person name="Xu J."/>
            <person name="Deng J."/>
            <person name="Kim J.A."/>
            <person name="Li J."/>
            <person name="Yu J."/>
            <person name="Meng J."/>
            <person name="Wang J."/>
            <person name="Min J."/>
            <person name="Poulain J."/>
            <person name="Wang J."/>
            <person name="Hatakeyama K."/>
            <person name="Wu K."/>
            <person name="Wang L."/>
            <person name="Fang L."/>
            <person name="Trick M."/>
            <person name="Links M.G."/>
            <person name="Zhao M."/>
            <person name="Jin M."/>
            <person name="Ramchiary N."/>
            <person name="Drou N."/>
            <person name="Berkman P.J."/>
            <person name="Cai Q."/>
            <person name="Huang Q."/>
            <person name="Li R."/>
            <person name="Tabata S."/>
            <person name="Cheng S."/>
            <person name="Zhang S."/>
            <person name="Zhang S."/>
            <person name="Huang S."/>
            <person name="Sato S."/>
            <person name="Sun S."/>
            <person name="Kwon S.J."/>
            <person name="Choi S.R."/>
            <person name="Lee T.H."/>
            <person name="Fan W."/>
            <person name="Zhao X."/>
            <person name="Tan X."/>
            <person name="Xu X."/>
            <person name="Wang Y."/>
            <person name="Qiu Y."/>
            <person name="Yin Y."/>
            <person name="Li Y."/>
            <person name="Du Y."/>
            <person name="Liao Y."/>
            <person name="Lim Y."/>
            <person name="Narusaka Y."/>
            <person name="Wang Y."/>
            <person name="Wang Z."/>
            <person name="Li Z."/>
            <person name="Wang Z."/>
            <person name="Xiong Z."/>
            <person name="Zhang Z."/>
        </authorList>
    </citation>
    <scope>NUCLEOTIDE SEQUENCE [LARGE SCALE GENOMIC DNA]</scope>
    <source>
        <strain evidence="5 6">cv. Chiifu-401-42</strain>
    </source>
</reference>
<dbReference type="PANTHER" id="PTHR46598">
    <property type="entry name" value="BNAC05G43320D PROTEIN"/>
    <property type="match status" value="1"/>
</dbReference>
<dbReference type="Gene3D" id="3.30.1490.80">
    <property type="match status" value="1"/>
</dbReference>
<dbReference type="PANTHER" id="PTHR46598:SF1">
    <property type="entry name" value="OS10G0422566 PROTEIN"/>
    <property type="match status" value="1"/>
</dbReference>
<dbReference type="InterPro" id="IPR011990">
    <property type="entry name" value="TPR-like_helical_dom_sf"/>
</dbReference>
<protein>
    <recommendedName>
        <fullName evidence="7">Pentacotripeptide-repeat region of PRORP domain-containing protein</fullName>
    </recommendedName>
</protein>
<dbReference type="AlphaFoldDB" id="M4ESQ6"/>
<dbReference type="Pfam" id="PF13041">
    <property type="entry name" value="PPR_2"/>
    <property type="match status" value="1"/>
</dbReference>
<keyword evidence="6" id="KW-1185">Reference proteome</keyword>
<dbReference type="InterPro" id="IPR014049">
    <property type="entry name" value="Glutathione_synthase_N_euk"/>
</dbReference>
<evidence type="ECO:0000256" key="1">
    <source>
        <dbReference type="ARBA" id="ARBA00007626"/>
    </source>
</evidence>
<reference evidence="5" key="3">
    <citation type="submission" date="2023-03" db="UniProtKB">
        <authorList>
            <consortium name="EnsemblPlants"/>
        </authorList>
    </citation>
    <scope>IDENTIFICATION</scope>
    <source>
        <strain evidence="5">cv. Chiifu-401-42</strain>
    </source>
</reference>
<dbReference type="STRING" id="51351.M4ESQ6"/>
<dbReference type="PROSITE" id="PS51375">
    <property type="entry name" value="PPR"/>
    <property type="match status" value="1"/>
</dbReference>
<name>M4ESQ6_BRACM</name>
<dbReference type="eggNOG" id="KOG0021">
    <property type="taxonomic scope" value="Eukaryota"/>
</dbReference>
<dbReference type="InterPro" id="IPR002885">
    <property type="entry name" value="PPR_rpt"/>
</dbReference>
<dbReference type="Proteomes" id="UP000011750">
    <property type="component" value="Chromosome A02"/>
</dbReference>
<proteinExistence type="inferred from homology"/>
<reference evidence="5 6" key="2">
    <citation type="journal article" date="2018" name="Hortic Res">
        <title>Improved Brassica rapa reference genome by single-molecule sequencing and chromosome conformation capture technologies.</title>
        <authorList>
            <person name="Zhang L."/>
            <person name="Cai X."/>
            <person name="Wu J."/>
            <person name="Liu M."/>
            <person name="Grob S."/>
            <person name="Cheng F."/>
            <person name="Liang J."/>
            <person name="Cai C."/>
            <person name="Liu Z."/>
            <person name="Liu B."/>
            <person name="Wang F."/>
            <person name="Li S."/>
            <person name="Liu F."/>
            <person name="Li X."/>
            <person name="Cheng L."/>
            <person name="Yang W."/>
            <person name="Li M.H."/>
            <person name="Grossniklaus U."/>
            <person name="Zheng H."/>
            <person name="Wang X."/>
        </authorList>
    </citation>
    <scope>NUCLEOTIDE SEQUENCE [LARGE SCALE GENOMIC DNA]</scope>
    <source>
        <strain evidence="5 6">cv. Chiifu-401-42</strain>
    </source>
</reference>
<feature type="repeat" description="PPR" evidence="3">
    <location>
        <begin position="257"/>
        <end position="291"/>
    </location>
</feature>
<dbReference type="Gene3D" id="1.25.40.10">
    <property type="entry name" value="Tetratricopeptide repeat domain"/>
    <property type="match status" value="1"/>
</dbReference>
<dbReference type="GO" id="GO:0005524">
    <property type="term" value="F:ATP binding"/>
    <property type="evidence" value="ECO:0007669"/>
    <property type="project" value="InterPro"/>
</dbReference>
<evidence type="ECO:0000256" key="4">
    <source>
        <dbReference type="SAM" id="MobiDB-lite"/>
    </source>
</evidence>
<dbReference type="Gramene" id="Bra031836.1">
    <property type="protein sequence ID" value="Bra031836.1-P"/>
    <property type="gene ID" value="Bra031836"/>
</dbReference>